<feature type="region of interest" description="Disordered" evidence="1">
    <location>
        <begin position="1"/>
        <end position="25"/>
    </location>
</feature>
<name>A0AAV7VID5_PLEWA</name>
<comment type="caution">
    <text evidence="2">The sequence shown here is derived from an EMBL/GenBank/DDBJ whole genome shotgun (WGS) entry which is preliminary data.</text>
</comment>
<dbReference type="AlphaFoldDB" id="A0AAV7VID5"/>
<dbReference type="Proteomes" id="UP001066276">
    <property type="component" value="Chromosome 2_1"/>
</dbReference>
<feature type="compositionally biased region" description="Low complexity" evidence="1">
    <location>
        <begin position="14"/>
        <end position="25"/>
    </location>
</feature>
<protein>
    <submittedName>
        <fullName evidence="2">Uncharacterized protein</fullName>
    </submittedName>
</protein>
<dbReference type="InterPro" id="IPR008919">
    <property type="entry name" value="Retrov_capsid_N"/>
</dbReference>
<organism evidence="2 3">
    <name type="scientific">Pleurodeles waltl</name>
    <name type="common">Iberian ribbed newt</name>
    <dbReference type="NCBI Taxonomy" id="8319"/>
    <lineage>
        <taxon>Eukaryota</taxon>
        <taxon>Metazoa</taxon>
        <taxon>Chordata</taxon>
        <taxon>Craniata</taxon>
        <taxon>Vertebrata</taxon>
        <taxon>Euteleostomi</taxon>
        <taxon>Amphibia</taxon>
        <taxon>Batrachia</taxon>
        <taxon>Caudata</taxon>
        <taxon>Salamandroidea</taxon>
        <taxon>Salamandridae</taxon>
        <taxon>Pleurodelinae</taxon>
        <taxon>Pleurodeles</taxon>
    </lineage>
</organism>
<proteinExistence type="predicted"/>
<sequence>MLTDRPPPYAVHEGGPSTSSAPTATAQATGIVSPVQVDNGQVQVVVQSTPNALAASVVQAQMHPPPIQRIYPEVPILETTSNLVVPMEQVVPRPLLVQTEPTPILMPKAQPQGMLRITPLTGTQSDLTQVMNQSMRVTFPQNAGAKGAPDAISLPITVGPAVPLFAQKKSNTGEQGEMSQSLVKRGVREPVQVVSSMGQAFDGSRPLMGLSPLVALPDAVNGPSVSQSLKLLTPQPAGAVVQQVPSPNASNIMLQGLTAQQLDEWLDSLNTPQNMSKSEEQIDRVRLSTEITKLVEGTMGVNRLESYTEDELRYLCPRITREVGKIHQRLADLTEKHNIEIDKTKHLKRSYSIDFEAKDFEHMRSAGMKMHLKELLQSAQLWGALEKWKDQRVKKDKRKRDSQEGSESVRKDKDPVKILPMREIPGGQFVHVPWHRSDILSFTNDYPKLREKPVEWYQQTDTFVKLSKCLWEDLNILLEIVVPADCG</sequence>
<reference evidence="2" key="1">
    <citation type="journal article" date="2022" name="bioRxiv">
        <title>Sequencing and chromosome-scale assembly of the giantPleurodeles waltlgenome.</title>
        <authorList>
            <person name="Brown T."/>
            <person name="Elewa A."/>
            <person name="Iarovenko S."/>
            <person name="Subramanian E."/>
            <person name="Araus A.J."/>
            <person name="Petzold A."/>
            <person name="Susuki M."/>
            <person name="Suzuki K.-i.T."/>
            <person name="Hayashi T."/>
            <person name="Toyoda A."/>
            <person name="Oliveira C."/>
            <person name="Osipova E."/>
            <person name="Leigh N.D."/>
            <person name="Simon A."/>
            <person name="Yun M.H."/>
        </authorList>
    </citation>
    <scope>NUCLEOTIDE SEQUENCE</scope>
    <source>
        <strain evidence="2">20211129_DDA</strain>
        <tissue evidence="2">Liver</tissue>
    </source>
</reference>
<gene>
    <name evidence="2" type="ORF">NDU88_005205</name>
</gene>
<evidence type="ECO:0000256" key="1">
    <source>
        <dbReference type="SAM" id="MobiDB-lite"/>
    </source>
</evidence>
<keyword evidence="3" id="KW-1185">Reference proteome</keyword>
<feature type="region of interest" description="Disordered" evidence="1">
    <location>
        <begin position="393"/>
        <end position="414"/>
    </location>
</feature>
<dbReference type="EMBL" id="JANPWB010000003">
    <property type="protein sequence ID" value="KAJ1201394.1"/>
    <property type="molecule type" value="Genomic_DNA"/>
</dbReference>
<dbReference type="Gene3D" id="1.10.375.10">
    <property type="entry name" value="Human Immunodeficiency Virus Type 1 Capsid Protein"/>
    <property type="match status" value="1"/>
</dbReference>
<dbReference type="SUPFAM" id="SSF47943">
    <property type="entry name" value="Retrovirus capsid protein, N-terminal core domain"/>
    <property type="match status" value="1"/>
</dbReference>
<accession>A0AAV7VID5</accession>
<dbReference type="GO" id="GO:0016032">
    <property type="term" value="P:viral process"/>
    <property type="evidence" value="ECO:0007669"/>
    <property type="project" value="InterPro"/>
</dbReference>
<evidence type="ECO:0000313" key="2">
    <source>
        <dbReference type="EMBL" id="KAJ1201394.1"/>
    </source>
</evidence>
<evidence type="ECO:0000313" key="3">
    <source>
        <dbReference type="Proteomes" id="UP001066276"/>
    </source>
</evidence>